<evidence type="ECO:0000313" key="1">
    <source>
        <dbReference type="EMBL" id="MCZ4244069.1"/>
    </source>
</evidence>
<reference evidence="1" key="1">
    <citation type="submission" date="2022-12" db="EMBL/GenBank/DDBJ databases">
        <title>Genome sequence of HCMS5-2.</title>
        <authorList>
            <person name="Woo H."/>
        </authorList>
    </citation>
    <scope>NUCLEOTIDE SEQUENCE</scope>
    <source>
        <strain evidence="1">HCMS5-2</strain>
    </source>
</reference>
<dbReference type="RefSeq" id="WP_269427134.1">
    <property type="nucleotide sequence ID" value="NZ_JAPWGM010000002.1"/>
</dbReference>
<dbReference type="Proteomes" id="UP001144347">
    <property type="component" value="Unassembled WGS sequence"/>
</dbReference>
<name>A0ABT4L814_9SPHI</name>
<dbReference type="EMBL" id="JAPWGM010000002">
    <property type="protein sequence ID" value="MCZ4244069.1"/>
    <property type="molecule type" value="Genomic_DNA"/>
</dbReference>
<keyword evidence="2" id="KW-1185">Reference proteome</keyword>
<gene>
    <name evidence="1" type="ORF">O0955_08625</name>
</gene>
<accession>A0ABT4L814</accession>
<proteinExistence type="predicted"/>
<protein>
    <submittedName>
        <fullName evidence="1">Uncharacterized protein</fullName>
    </submittedName>
</protein>
<organism evidence="1 2">
    <name type="scientific">Pedobacter punctiformis</name>
    <dbReference type="NCBI Taxonomy" id="3004097"/>
    <lineage>
        <taxon>Bacteria</taxon>
        <taxon>Pseudomonadati</taxon>
        <taxon>Bacteroidota</taxon>
        <taxon>Sphingobacteriia</taxon>
        <taxon>Sphingobacteriales</taxon>
        <taxon>Sphingobacteriaceae</taxon>
        <taxon>Pedobacter</taxon>
    </lineage>
</organism>
<sequence length="148" mass="17529">MITLNFLYDIDGETHLYGLKQEVRNEPFNVFLEEKMVAVIDEVKGQWIQVSGENLETELLLNIGQFINNQNYQKLPNEIKMHWVKYVEEVLATSDDFYLVVTKPKINFDRFEKAFKNYIDNLVKDKWQVTFRVCDAGFNHEFIVLINS</sequence>
<evidence type="ECO:0000313" key="2">
    <source>
        <dbReference type="Proteomes" id="UP001144347"/>
    </source>
</evidence>
<comment type="caution">
    <text evidence="1">The sequence shown here is derived from an EMBL/GenBank/DDBJ whole genome shotgun (WGS) entry which is preliminary data.</text>
</comment>